<evidence type="ECO:0000256" key="2">
    <source>
        <dbReference type="ARBA" id="ARBA00023125"/>
    </source>
</evidence>
<dbReference type="InterPro" id="IPR037923">
    <property type="entry name" value="HTH-like"/>
</dbReference>
<evidence type="ECO:0000259" key="4">
    <source>
        <dbReference type="PROSITE" id="PS01124"/>
    </source>
</evidence>
<protein>
    <submittedName>
        <fullName evidence="5">AraC family transcriptional regulator</fullName>
    </submittedName>
</protein>
<feature type="domain" description="HTH araC/xylS-type" evidence="4">
    <location>
        <begin position="193"/>
        <end position="290"/>
    </location>
</feature>
<keyword evidence="1" id="KW-0805">Transcription regulation</keyword>
<dbReference type="InterPro" id="IPR003313">
    <property type="entry name" value="AraC-bd"/>
</dbReference>
<proteinExistence type="predicted"/>
<name>A0A3D2XC98_9FIRM</name>
<keyword evidence="3" id="KW-0804">Transcription</keyword>
<dbReference type="AlphaFoldDB" id="A0A3D2XC98"/>
<evidence type="ECO:0000313" key="6">
    <source>
        <dbReference type="Proteomes" id="UP000262969"/>
    </source>
</evidence>
<evidence type="ECO:0000313" key="5">
    <source>
        <dbReference type="EMBL" id="HCL04377.1"/>
    </source>
</evidence>
<dbReference type="Pfam" id="PF12833">
    <property type="entry name" value="HTH_18"/>
    <property type="match status" value="1"/>
</dbReference>
<comment type="caution">
    <text evidence="5">The sequence shown here is derived from an EMBL/GenBank/DDBJ whole genome shotgun (WGS) entry which is preliminary data.</text>
</comment>
<dbReference type="SUPFAM" id="SSF46689">
    <property type="entry name" value="Homeodomain-like"/>
    <property type="match status" value="2"/>
</dbReference>
<gene>
    <name evidence="5" type="ORF">DHW61_18540</name>
</gene>
<evidence type="ECO:0000256" key="1">
    <source>
        <dbReference type="ARBA" id="ARBA00023015"/>
    </source>
</evidence>
<dbReference type="PANTHER" id="PTHR43280">
    <property type="entry name" value="ARAC-FAMILY TRANSCRIPTIONAL REGULATOR"/>
    <property type="match status" value="1"/>
</dbReference>
<dbReference type="PANTHER" id="PTHR43280:SF34">
    <property type="entry name" value="ARAC-FAMILY TRANSCRIPTIONAL REGULATOR"/>
    <property type="match status" value="1"/>
</dbReference>
<dbReference type="Gene3D" id="1.10.10.60">
    <property type="entry name" value="Homeodomain-like"/>
    <property type="match status" value="2"/>
</dbReference>
<organism evidence="5 6">
    <name type="scientific">Lachnoclostridium phytofermentans</name>
    <dbReference type="NCBI Taxonomy" id="66219"/>
    <lineage>
        <taxon>Bacteria</taxon>
        <taxon>Bacillati</taxon>
        <taxon>Bacillota</taxon>
        <taxon>Clostridia</taxon>
        <taxon>Lachnospirales</taxon>
        <taxon>Lachnospiraceae</taxon>
    </lineage>
</organism>
<dbReference type="GO" id="GO:0043565">
    <property type="term" value="F:sequence-specific DNA binding"/>
    <property type="evidence" value="ECO:0007669"/>
    <property type="project" value="InterPro"/>
</dbReference>
<dbReference type="PROSITE" id="PS01124">
    <property type="entry name" value="HTH_ARAC_FAMILY_2"/>
    <property type="match status" value="1"/>
</dbReference>
<accession>A0A3D2XC98</accession>
<dbReference type="SUPFAM" id="SSF51215">
    <property type="entry name" value="Regulatory protein AraC"/>
    <property type="match status" value="1"/>
</dbReference>
<dbReference type="GO" id="GO:0003700">
    <property type="term" value="F:DNA-binding transcription factor activity"/>
    <property type="evidence" value="ECO:0007669"/>
    <property type="project" value="InterPro"/>
</dbReference>
<reference evidence="5 6" key="1">
    <citation type="journal article" date="2018" name="Nat. Biotechnol.">
        <title>A standardized bacterial taxonomy based on genome phylogeny substantially revises the tree of life.</title>
        <authorList>
            <person name="Parks D.H."/>
            <person name="Chuvochina M."/>
            <person name="Waite D.W."/>
            <person name="Rinke C."/>
            <person name="Skarshewski A."/>
            <person name="Chaumeil P.A."/>
            <person name="Hugenholtz P."/>
        </authorList>
    </citation>
    <scope>NUCLEOTIDE SEQUENCE [LARGE SCALE GENOMIC DNA]</scope>
    <source>
        <strain evidence="5">UBA11728</strain>
    </source>
</reference>
<dbReference type="SMART" id="SM00342">
    <property type="entry name" value="HTH_ARAC"/>
    <property type="match status" value="1"/>
</dbReference>
<evidence type="ECO:0000256" key="3">
    <source>
        <dbReference type="ARBA" id="ARBA00023163"/>
    </source>
</evidence>
<sequence length="290" mass="34669">MKQRVFYEEFEPFYYYNGNTQDWNMEGFHFHKNYEIILFMSEGASIYINDRVFKVKKGDLFLINNREYHKTEGVEGKEYKRFVLMFDPEPIVQLGTTMGYSFTKYFEEDSEDFIHMIRFSEEHLTEIIKLFQKIEALHLNCNTKHDNMRMTLAMLELIVYVNQQFDFLTISEERGKEHELILENSIEDRELIEQIKKYINANIENKLDLVEIADYFYMNKYYLSHYFKKKTGFTMSQYISNCKIAAAKTMLKKGYSVTETAVALSYNSDSHFVSIFKKMTGTTPKKWSQE</sequence>
<dbReference type="InterPro" id="IPR014710">
    <property type="entry name" value="RmlC-like_jellyroll"/>
</dbReference>
<dbReference type="Gene3D" id="2.60.120.10">
    <property type="entry name" value="Jelly Rolls"/>
    <property type="match status" value="1"/>
</dbReference>
<dbReference type="EMBL" id="DPVV01000612">
    <property type="protein sequence ID" value="HCL04377.1"/>
    <property type="molecule type" value="Genomic_DNA"/>
</dbReference>
<dbReference type="InterPro" id="IPR018060">
    <property type="entry name" value="HTH_AraC"/>
</dbReference>
<keyword evidence="2" id="KW-0238">DNA-binding</keyword>
<dbReference type="Proteomes" id="UP000262969">
    <property type="component" value="Unassembled WGS sequence"/>
</dbReference>
<dbReference type="Pfam" id="PF02311">
    <property type="entry name" value="AraC_binding"/>
    <property type="match status" value="1"/>
</dbReference>
<dbReference type="InterPro" id="IPR009057">
    <property type="entry name" value="Homeodomain-like_sf"/>
</dbReference>